<protein>
    <submittedName>
        <fullName evidence="1">Transposable element-related</fullName>
    </submittedName>
</protein>
<sequence>MPARGGTLRSQSQQLILNLLEYFEREKQNDGPLLPLSSVQKRVADALKISLFSVKRIKNRSVQNTVLSSPGKTRHRRKTKTEDLPEGIKMNIRNTLYNMYSQSKFPIIVCERHVTVTLLNNELRENQITLGNSSLNRAFHLLGFDFRKDSNRRALMEKPYIADMRLQHLRNYMQNLNSPNPKPVVFLDET</sequence>
<accession>A0ACB9SN89</accession>
<comment type="caution">
    <text evidence="1">The sequence shown here is derived from an EMBL/GenBank/DDBJ whole genome shotgun (WGS) entry which is preliminary data.</text>
</comment>
<evidence type="ECO:0000313" key="1">
    <source>
        <dbReference type="EMBL" id="KAI4455464.1"/>
    </source>
</evidence>
<gene>
    <name evidence="1" type="ORF">MML48_9g00002323</name>
</gene>
<proteinExistence type="predicted"/>
<dbReference type="EMBL" id="CM043023">
    <property type="protein sequence ID" value="KAI4455464.1"/>
    <property type="molecule type" value="Genomic_DNA"/>
</dbReference>
<evidence type="ECO:0000313" key="2">
    <source>
        <dbReference type="Proteomes" id="UP001056778"/>
    </source>
</evidence>
<keyword evidence="2" id="KW-1185">Reference proteome</keyword>
<dbReference type="Proteomes" id="UP001056778">
    <property type="component" value="Chromosome 9"/>
</dbReference>
<reference evidence="1" key="1">
    <citation type="submission" date="2022-04" db="EMBL/GenBank/DDBJ databases">
        <title>Chromosome-scale genome assembly of Holotrichia oblita Faldermann.</title>
        <authorList>
            <person name="Rongchong L."/>
        </authorList>
    </citation>
    <scope>NUCLEOTIDE SEQUENCE</scope>
    <source>
        <strain evidence="1">81SQS9</strain>
    </source>
</reference>
<name>A0ACB9SN89_HOLOL</name>
<organism evidence="1 2">
    <name type="scientific">Holotrichia oblita</name>
    <name type="common">Chafer beetle</name>
    <dbReference type="NCBI Taxonomy" id="644536"/>
    <lineage>
        <taxon>Eukaryota</taxon>
        <taxon>Metazoa</taxon>
        <taxon>Ecdysozoa</taxon>
        <taxon>Arthropoda</taxon>
        <taxon>Hexapoda</taxon>
        <taxon>Insecta</taxon>
        <taxon>Pterygota</taxon>
        <taxon>Neoptera</taxon>
        <taxon>Endopterygota</taxon>
        <taxon>Coleoptera</taxon>
        <taxon>Polyphaga</taxon>
        <taxon>Scarabaeiformia</taxon>
        <taxon>Scarabaeidae</taxon>
        <taxon>Melolonthinae</taxon>
        <taxon>Holotrichia</taxon>
    </lineage>
</organism>